<keyword evidence="2" id="KW-1185">Reference proteome</keyword>
<dbReference type="Proteomes" id="UP001190700">
    <property type="component" value="Unassembled WGS sequence"/>
</dbReference>
<evidence type="ECO:0000313" key="2">
    <source>
        <dbReference type="Proteomes" id="UP001190700"/>
    </source>
</evidence>
<protein>
    <submittedName>
        <fullName evidence="1">Uncharacterized protein</fullName>
    </submittedName>
</protein>
<organism evidence="1 2">
    <name type="scientific">Cymbomonas tetramitiformis</name>
    <dbReference type="NCBI Taxonomy" id="36881"/>
    <lineage>
        <taxon>Eukaryota</taxon>
        <taxon>Viridiplantae</taxon>
        <taxon>Chlorophyta</taxon>
        <taxon>Pyramimonadophyceae</taxon>
        <taxon>Pyramimonadales</taxon>
        <taxon>Pyramimonadaceae</taxon>
        <taxon>Cymbomonas</taxon>
    </lineage>
</organism>
<dbReference type="AlphaFoldDB" id="A0AAE0FA17"/>
<sequence>MGASPDRRGEFLGKLWPFLGMADQVAELSQYWTPVVFSPVSPPKTADFNEGGLILLDGEMKILVQDQHKQVTEHVLLRDAQQPHLCLFGAGVMFNMPVSTKVERVQILSQYVLAFICPKTAMAGWLSQIFPGAGVRDRGAEVRGRGSRGFEILGAEGFEIERGVDCQKEVLLGSMERSIGSTKGSTQIEGRWEAAEAKAKVVHDFTSEENLRSVLDSDILKSPQLAKLSCLAAQKSFIMPAVCVHAA</sequence>
<reference evidence="1 2" key="1">
    <citation type="journal article" date="2015" name="Genome Biol. Evol.">
        <title>Comparative Genomics of a Bacterivorous Green Alga Reveals Evolutionary Causalities and Consequences of Phago-Mixotrophic Mode of Nutrition.</title>
        <authorList>
            <person name="Burns J.A."/>
            <person name="Paasch A."/>
            <person name="Narechania A."/>
            <person name="Kim E."/>
        </authorList>
    </citation>
    <scope>NUCLEOTIDE SEQUENCE [LARGE SCALE GENOMIC DNA]</scope>
    <source>
        <strain evidence="1 2">PLY_AMNH</strain>
    </source>
</reference>
<name>A0AAE0FA17_9CHLO</name>
<evidence type="ECO:0000313" key="1">
    <source>
        <dbReference type="EMBL" id="KAK3255779.1"/>
    </source>
</evidence>
<proteinExistence type="predicted"/>
<accession>A0AAE0FA17</accession>
<feature type="non-terminal residue" evidence="1">
    <location>
        <position position="247"/>
    </location>
</feature>
<comment type="caution">
    <text evidence="1">The sequence shown here is derived from an EMBL/GenBank/DDBJ whole genome shotgun (WGS) entry which is preliminary data.</text>
</comment>
<gene>
    <name evidence="1" type="ORF">CYMTET_35059</name>
</gene>
<dbReference type="EMBL" id="LGRX02022281">
    <property type="protein sequence ID" value="KAK3255779.1"/>
    <property type="molecule type" value="Genomic_DNA"/>
</dbReference>